<keyword evidence="1" id="KW-0812">Transmembrane</keyword>
<dbReference type="RefSeq" id="WP_290232655.1">
    <property type="nucleotide sequence ID" value="NZ_JAUFPZ010000002.1"/>
</dbReference>
<organism evidence="2 3">
    <name type="scientific">Zunongwangia endophytica</name>
    <dbReference type="NCBI Taxonomy" id="1808945"/>
    <lineage>
        <taxon>Bacteria</taxon>
        <taxon>Pseudomonadati</taxon>
        <taxon>Bacteroidota</taxon>
        <taxon>Flavobacteriia</taxon>
        <taxon>Flavobacteriales</taxon>
        <taxon>Flavobacteriaceae</taxon>
        <taxon>Zunongwangia</taxon>
    </lineage>
</organism>
<evidence type="ECO:0000313" key="2">
    <source>
        <dbReference type="EMBL" id="MFC4026001.1"/>
    </source>
</evidence>
<sequence>MNKVRIVGIIFVILGLLLAYYWRNTEVYFFVGILLGIGLLWSITGRTKRKKKTD</sequence>
<evidence type="ECO:0008006" key="4">
    <source>
        <dbReference type="Google" id="ProtNLM"/>
    </source>
</evidence>
<name>A0ABV8H444_9FLAO</name>
<dbReference type="EMBL" id="JBHSAS010000002">
    <property type="protein sequence ID" value="MFC4026001.1"/>
    <property type="molecule type" value="Genomic_DNA"/>
</dbReference>
<dbReference type="Proteomes" id="UP001595793">
    <property type="component" value="Unassembled WGS sequence"/>
</dbReference>
<gene>
    <name evidence="2" type="ORF">ACFOS1_01155</name>
</gene>
<accession>A0ABV8H444</accession>
<evidence type="ECO:0000256" key="1">
    <source>
        <dbReference type="SAM" id="Phobius"/>
    </source>
</evidence>
<reference evidence="3" key="1">
    <citation type="journal article" date="2019" name="Int. J. Syst. Evol. Microbiol.">
        <title>The Global Catalogue of Microorganisms (GCM) 10K type strain sequencing project: providing services to taxonomists for standard genome sequencing and annotation.</title>
        <authorList>
            <consortium name="The Broad Institute Genomics Platform"/>
            <consortium name="The Broad Institute Genome Sequencing Center for Infectious Disease"/>
            <person name="Wu L."/>
            <person name="Ma J."/>
        </authorList>
    </citation>
    <scope>NUCLEOTIDE SEQUENCE [LARGE SCALE GENOMIC DNA]</scope>
    <source>
        <strain evidence="3">CECT 9128</strain>
    </source>
</reference>
<evidence type="ECO:0000313" key="3">
    <source>
        <dbReference type="Proteomes" id="UP001595793"/>
    </source>
</evidence>
<keyword evidence="1" id="KW-1133">Transmembrane helix</keyword>
<keyword evidence="1" id="KW-0472">Membrane</keyword>
<keyword evidence="3" id="KW-1185">Reference proteome</keyword>
<comment type="caution">
    <text evidence="2">The sequence shown here is derived from an EMBL/GenBank/DDBJ whole genome shotgun (WGS) entry which is preliminary data.</text>
</comment>
<feature type="transmembrane region" description="Helical" evidence="1">
    <location>
        <begin position="5"/>
        <end position="22"/>
    </location>
</feature>
<proteinExistence type="predicted"/>
<feature type="transmembrane region" description="Helical" evidence="1">
    <location>
        <begin position="28"/>
        <end position="44"/>
    </location>
</feature>
<protein>
    <recommendedName>
        <fullName evidence="4">LPXTG cell wall anchor domain-containing protein</fullName>
    </recommendedName>
</protein>